<dbReference type="InterPro" id="IPR050068">
    <property type="entry name" value="MurA_subfamily"/>
</dbReference>
<proteinExistence type="inferred from homology"/>
<dbReference type="GO" id="GO:0051301">
    <property type="term" value="P:cell division"/>
    <property type="evidence" value="ECO:0007669"/>
    <property type="project" value="UniProtKB-KW"/>
</dbReference>
<evidence type="ECO:0000256" key="13">
    <source>
        <dbReference type="ARBA" id="ARBA00039754"/>
    </source>
</evidence>
<evidence type="ECO:0000256" key="12">
    <source>
        <dbReference type="ARBA" id="ARBA00039108"/>
    </source>
</evidence>
<evidence type="ECO:0000256" key="8">
    <source>
        <dbReference type="ARBA" id="ARBA00023306"/>
    </source>
</evidence>
<dbReference type="PANTHER" id="PTHR43783:SF2">
    <property type="entry name" value="UDP-N-ACETYLGLUCOSAMINE 1-CARBOXYVINYLTRANSFERASE 2"/>
    <property type="match status" value="1"/>
</dbReference>
<keyword evidence="10" id="KW-0670">Pyruvate</keyword>
<gene>
    <name evidence="17" type="ORF">JCM21738_3468</name>
</gene>
<evidence type="ECO:0000256" key="3">
    <source>
        <dbReference type="ARBA" id="ARBA00022490"/>
    </source>
</evidence>
<keyword evidence="7" id="KW-0573">Peptidoglycan synthesis</keyword>
<comment type="catalytic activity">
    <reaction evidence="15">
        <text>phosphoenolpyruvate + UDP-N-acetyl-alpha-D-glucosamine = UDP-N-acetyl-3-O-(1-carboxyvinyl)-alpha-D-glucosamine + phosphate</text>
        <dbReference type="Rhea" id="RHEA:18681"/>
        <dbReference type="ChEBI" id="CHEBI:43474"/>
        <dbReference type="ChEBI" id="CHEBI:57705"/>
        <dbReference type="ChEBI" id="CHEBI:58702"/>
        <dbReference type="ChEBI" id="CHEBI:68483"/>
        <dbReference type="EC" id="2.5.1.7"/>
    </reaction>
</comment>
<dbReference type="InterPro" id="IPR013792">
    <property type="entry name" value="RNA3'P_cycl/enolpyr_Trfase_a/b"/>
</dbReference>
<dbReference type="EC" id="2.5.1.7" evidence="12"/>
<evidence type="ECO:0000256" key="15">
    <source>
        <dbReference type="ARBA" id="ARBA00047527"/>
    </source>
</evidence>
<keyword evidence="5 17" id="KW-0808">Transferase</keyword>
<comment type="caution">
    <text evidence="17">The sequence shown here is derived from an EMBL/GenBank/DDBJ whole genome shotgun (WGS) entry which is preliminary data.</text>
</comment>
<evidence type="ECO:0000256" key="5">
    <source>
        <dbReference type="ARBA" id="ARBA00022679"/>
    </source>
</evidence>
<dbReference type="GO" id="GO:0008360">
    <property type="term" value="P:regulation of cell shape"/>
    <property type="evidence" value="ECO:0007669"/>
    <property type="project" value="UniProtKB-KW"/>
</dbReference>
<keyword evidence="3" id="KW-0963">Cytoplasm</keyword>
<keyword evidence="6" id="KW-0133">Cell shape</keyword>
<dbReference type="InterPro" id="IPR001986">
    <property type="entry name" value="Enolpyruvate_Tfrase_dom"/>
</dbReference>
<dbReference type="InterPro" id="IPR036968">
    <property type="entry name" value="Enolpyruvate_Tfrase_sf"/>
</dbReference>
<dbReference type="AlphaFoldDB" id="W4RR20"/>
<keyword evidence="18" id="KW-1185">Reference proteome</keyword>
<dbReference type="GO" id="GO:0071555">
    <property type="term" value="P:cell wall organization"/>
    <property type="evidence" value="ECO:0007669"/>
    <property type="project" value="UniProtKB-KW"/>
</dbReference>
<accession>W4RR20</accession>
<keyword evidence="4" id="KW-0132">Cell division</keyword>
<comment type="similarity">
    <text evidence="11">Belongs to the EPSP synthase family. MurA subfamily.</text>
</comment>
<evidence type="ECO:0000256" key="7">
    <source>
        <dbReference type="ARBA" id="ARBA00022984"/>
    </source>
</evidence>
<dbReference type="Gene3D" id="3.65.10.10">
    <property type="entry name" value="Enolpyruvate transferase domain"/>
    <property type="match status" value="1"/>
</dbReference>
<organism evidence="17 18">
    <name type="scientific">Mesobacillus boroniphilus JCM 21738</name>
    <dbReference type="NCBI Taxonomy" id="1294265"/>
    <lineage>
        <taxon>Bacteria</taxon>
        <taxon>Bacillati</taxon>
        <taxon>Bacillota</taxon>
        <taxon>Bacilli</taxon>
        <taxon>Bacillales</taxon>
        <taxon>Bacillaceae</taxon>
        <taxon>Mesobacillus</taxon>
    </lineage>
</organism>
<dbReference type="Proteomes" id="UP000018949">
    <property type="component" value="Unassembled WGS sequence"/>
</dbReference>
<keyword evidence="9" id="KW-0961">Cell wall biogenesis/degradation</keyword>
<dbReference type="PANTHER" id="PTHR43783">
    <property type="entry name" value="UDP-N-ACETYLGLUCOSAMINE 1-CARBOXYVINYLTRANSFERASE"/>
    <property type="match status" value="1"/>
</dbReference>
<evidence type="ECO:0000256" key="10">
    <source>
        <dbReference type="ARBA" id="ARBA00023317"/>
    </source>
</evidence>
<sequence>MAKLKEMGAIIEASDEQIFVAPTERYKAIDIKTLVYPGFPTDLQQPFTALLTRAEAQVS</sequence>
<evidence type="ECO:0000256" key="2">
    <source>
        <dbReference type="ARBA" id="ARBA00004752"/>
    </source>
</evidence>
<evidence type="ECO:0000313" key="17">
    <source>
        <dbReference type="EMBL" id="GAE46557.1"/>
    </source>
</evidence>
<name>W4RR20_9BACI</name>
<dbReference type="GO" id="GO:0008760">
    <property type="term" value="F:UDP-N-acetylglucosamine 1-carboxyvinyltransferase activity"/>
    <property type="evidence" value="ECO:0007669"/>
    <property type="project" value="UniProtKB-EC"/>
</dbReference>
<dbReference type="Pfam" id="PF00275">
    <property type="entry name" value="EPSP_synthase"/>
    <property type="match status" value="1"/>
</dbReference>
<feature type="domain" description="Enolpyruvate transferase" evidence="16">
    <location>
        <begin position="2"/>
        <end position="55"/>
    </location>
</feature>
<comment type="subcellular location">
    <subcellularLocation>
        <location evidence="1">Cytoplasm</location>
    </subcellularLocation>
</comment>
<evidence type="ECO:0000259" key="16">
    <source>
        <dbReference type="Pfam" id="PF00275"/>
    </source>
</evidence>
<comment type="pathway">
    <text evidence="2">Cell wall biogenesis; peptidoglycan biosynthesis.</text>
</comment>
<dbReference type="EMBL" id="BAUW01000047">
    <property type="protein sequence ID" value="GAE46557.1"/>
    <property type="molecule type" value="Genomic_DNA"/>
</dbReference>
<evidence type="ECO:0000313" key="18">
    <source>
        <dbReference type="Proteomes" id="UP000018949"/>
    </source>
</evidence>
<reference evidence="17 18" key="1">
    <citation type="submission" date="2013-12" db="EMBL/GenBank/DDBJ databases">
        <title>NBRP : Genome information of microbial organism related human and environment.</title>
        <authorList>
            <person name="Hattori M."/>
            <person name="Oshima K."/>
            <person name="Inaba H."/>
            <person name="Suda W."/>
            <person name="Sakamoto M."/>
            <person name="Iino T."/>
            <person name="Kitahara M."/>
            <person name="Oshida Y."/>
            <person name="Iida T."/>
            <person name="Kudo T."/>
            <person name="Itoh T."/>
            <person name="Ahmed I."/>
            <person name="Ohkuma M."/>
        </authorList>
    </citation>
    <scope>NUCLEOTIDE SEQUENCE [LARGE SCALE GENOMIC DNA]</scope>
    <source>
        <strain evidence="17 18">JCM 21738</strain>
    </source>
</reference>
<dbReference type="GO" id="GO:0005737">
    <property type="term" value="C:cytoplasm"/>
    <property type="evidence" value="ECO:0007669"/>
    <property type="project" value="UniProtKB-SubCell"/>
</dbReference>
<dbReference type="SUPFAM" id="SSF55205">
    <property type="entry name" value="EPT/RTPC-like"/>
    <property type="match status" value="1"/>
</dbReference>
<evidence type="ECO:0000256" key="9">
    <source>
        <dbReference type="ARBA" id="ARBA00023316"/>
    </source>
</evidence>
<dbReference type="GO" id="GO:0009252">
    <property type="term" value="P:peptidoglycan biosynthetic process"/>
    <property type="evidence" value="ECO:0007669"/>
    <property type="project" value="UniProtKB-KW"/>
</dbReference>
<evidence type="ECO:0000256" key="1">
    <source>
        <dbReference type="ARBA" id="ARBA00004496"/>
    </source>
</evidence>
<evidence type="ECO:0000256" key="6">
    <source>
        <dbReference type="ARBA" id="ARBA00022960"/>
    </source>
</evidence>
<dbReference type="eggNOG" id="COG0766">
    <property type="taxonomic scope" value="Bacteria"/>
</dbReference>
<protein>
    <recommendedName>
        <fullName evidence="13">UDP-N-acetylglucosamine 1-carboxyvinyltransferase</fullName>
        <ecNumber evidence="12">2.5.1.7</ecNumber>
    </recommendedName>
    <alternativeName>
        <fullName evidence="14">UDP-N-acetylglucosamine enolpyruvyl transferase</fullName>
    </alternativeName>
</protein>
<evidence type="ECO:0000256" key="4">
    <source>
        <dbReference type="ARBA" id="ARBA00022618"/>
    </source>
</evidence>
<keyword evidence="8" id="KW-0131">Cell cycle</keyword>
<evidence type="ECO:0000256" key="14">
    <source>
        <dbReference type="ARBA" id="ARBA00042842"/>
    </source>
</evidence>
<evidence type="ECO:0000256" key="11">
    <source>
        <dbReference type="ARBA" id="ARBA00038367"/>
    </source>
</evidence>